<keyword evidence="1" id="KW-0677">Repeat</keyword>
<feature type="region of interest" description="Disordered" evidence="2">
    <location>
        <begin position="302"/>
        <end position="325"/>
    </location>
</feature>
<dbReference type="Pfam" id="PF05593">
    <property type="entry name" value="RHS_repeat"/>
    <property type="match status" value="1"/>
</dbReference>
<reference evidence="6 7" key="1">
    <citation type="submission" date="2018-11" db="EMBL/GenBank/DDBJ databases">
        <title>Genomic analyses of the natural microbiome of Caenorhabditis elegans.</title>
        <authorList>
            <person name="Samuel B."/>
        </authorList>
    </citation>
    <scope>NUCLEOTIDE SEQUENCE [LARGE SCALE GENOMIC DNA]</scope>
    <source>
        <strain evidence="6 7">BIGb0473</strain>
    </source>
</reference>
<dbReference type="InterPro" id="IPR056823">
    <property type="entry name" value="TEN-like_YD-shell"/>
</dbReference>
<dbReference type="Pfam" id="PF25023">
    <property type="entry name" value="TEN_YD-shell"/>
    <property type="match status" value="2"/>
</dbReference>
<dbReference type="NCBIfam" id="TIGR03696">
    <property type="entry name" value="Rhs_assc_core"/>
    <property type="match status" value="1"/>
</dbReference>
<feature type="compositionally biased region" description="Basic and acidic residues" evidence="2">
    <location>
        <begin position="1490"/>
        <end position="1534"/>
    </location>
</feature>
<dbReference type="InterPro" id="IPR045351">
    <property type="entry name" value="DUF6531"/>
</dbReference>
<feature type="domain" description="DUF6531" evidence="4">
    <location>
        <begin position="350"/>
        <end position="423"/>
    </location>
</feature>
<gene>
    <name evidence="6" type="ORF">EDF85_4080</name>
</gene>
<dbReference type="InterPro" id="IPR022385">
    <property type="entry name" value="Rhs_assc_core"/>
</dbReference>
<dbReference type="RefSeq" id="WP_123753380.1">
    <property type="nucleotide sequence ID" value="NZ_RJUR01000016.1"/>
</dbReference>
<feature type="region of interest" description="Disordered" evidence="2">
    <location>
        <begin position="1482"/>
        <end position="1534"/>
    </location>
</feature>
<feature type="domain" description="Teneurin-like YD-shell" evidence="5">
    <location>
        <begin position="755"/>
        <end position="874"/>
    </location>
</feature>
<evidence type="ECO:0000256" key="1">
    <source>
        <dbReference type="ARBA" id="ARBA00022737"/>
    </source>
</evidence>
<dbReference type="NCBIfam" id="TIGR01643">
    <property type="entry name" value="YD_repeat_2x"/>
    <property type="match status" value="5"/>
</dbReference>
<proteinExistence type="predicted"/>
<dbReference type="Proteomes" id="UP000269115">
    <property type="component" value="Unassembled WGS sequence"/>
</dbReference>
<dbReference type="PANTHER" id="PTHR32305">
    <property type="match status" value="1"/>
</dbReference>
<evidence type="ECO:0000256" key="2">
    <source>
        <dbReference type="SAM" id="MobiDB-lite"/>
    </source>
</evidence>
<dbReference type="Pfam" id="PF20148">
    <property type="entry name" value="DUF6531"/>
    <property type="match status" value="1"/>
</dbReference>
<dbReference type="PANTHER" id="PTHR32305:SF15">
    <property type="entry name" value="PROTEIN RHSA-RELATED"/>
    <property type="match status" value="1"/>
</dbReference>
<name>A0A9X8EHN1_PSEPU</name>
<evidence type="ECO:0000259" key="5">
    <source>
        <dbReference type="Pfam" id="PF25023"/>
    </source>
</evidence>
<dbReference type="InterPro" id="IPR001826">
    <property type="entry name" value="RHS"/>
</dbReference>
<protein>
    <submittedName>
        <fullName evidence="6">RHS repeat-associated protein</fullName>
    </submittedName>
</protein>
<dbReference type="EMBL" id="RJUR01000016">
    <property type="protein sequence ID" value="ROQ46246.1"/>
    <property type="molecule type" value="Genomic_DNA"/>
</dbReference>
<dbReference type="InterPro" id="IPR031325">
    <property type="entry name" value="RHS_repeat"/>
</dbReference>
<dbReference type="InterPro" id="IPR050708">
    <property type="entry name" value="T6SS_VgrG/RHS"/>
</dbReference>
<evidence type="ECO:0000313" key="6">
    <source>
        <dbReference type="EMBL" id="ROQ46246.1"/>
    </source>
</evidence>
<dbReference type="CDD" id="cd20743">
    <property type="entry name" value="FIX_RhsA-like"/>
    <property type="match status" value="1"/>
</dbReference>
<dbReference type="Gene3D" id="2.180.10.10">
    <property type="entry name" value="RHS repeat-associated core"/>
    <property type="match status" value="3"/>
</dbReference>
<accession>A0A9X8EHN1</accession>
<evidence type="ECO:0000259" key="4">
    <source>
        <dbReference type="Pfam" id="PF20148"/>
    </source>
</evidence>
<comment type="caution">
    <text evidence="6">The sequence shown here is derived from an EMBL/GenBank/DDBJ whole genome shotgun (WGS) entry which is preliminary data.</text>
</comment>
<sequence>MSDNTPAKQRPPQAAVVPLDQIGIEDVSSGAAVFDAWLRDISGGYVNLERLKEVAEVLPVIGNIIALVDAVGDVVNLASSDKPDPLDWVSLGINLIGVIPTPPTMAAARKSLRPMLVLARQEGKQMLGDSLIEIIVGHLNATLLGEIDAFLADAEGQLEAILKECADVGEKLVNNTANAIDAVITGKLDSAENLEAAGRSAIAAKNALRSDPSVVFENAFAALSDAYAAMGKGAANMIMRNAVPEGVQHEVLARTRALRSLAPQMRTQLMSMTSAANPQSIESMRLILHNSSVLWHKRNPKALGSTVKGDKTTQARHQDAKGETEAITRQASAKQAANDSKNGTCASSCNRINFALGSESLDHTDFSLPGPFPVIWTRTYNSRLERLDNASLGARWLTEFTTCIDVVGQGLVLLDFDGRSHDFPMPEKGKPHYDAVEYLTLVRTGEQQLVLLRGLDRRETYARHGDRFYLTHIQLRSGAGAMLHYEHRHNGQPVLSDINTYQDDDPSKVHLQLGTRLDAHGHIQGLWHVVDGKPLRKLCAYHYDGAGDLVAAQDENGAAWHYEYQHHLITRYTDRTGRGFNLEWDGNGPHARAIHEWADDGSFEVRLEWDERIRLTYVTDAHGQETWHYYDIQGYTYRIRHPDGNSEWLFRDERKNVIRHVHPDGSQDRYSFDERSNLLQHIRPDHSTLHYAYDDHDQLIKIRDAEGGLWLRDYDERGNLVETVDPLGNKTEFAYTPSGLVSAIKDANGNQKALAYNDAGQLLEYVDCSGKTSQWAYNDFGQLVQFADAAGNKTAYEYKAGQLSRVTHPDNTEERFERDAEGRLLAYLDALDRCTTWTYSGAGLLAERVDANEHTLRYRWDKLGRLIGLENENTSQASFVYDPVGRLLQETGFDGLTTRYQYDPYSGRLASTQVGQRRIDLRFDPMGRLAERTASLGDQSQTERFAYDGNGRLIQAINAASQLQWFHDEAGNLTREHQHYLGLQQPVVAVWTHEYDVLNQRIATVRPDGHTVSWLTYGSGHLLGMKLDQHDMLSYERDDLHREVARHQGNKLMQTQAWDPAGRLQEQLLGSHDGKSTLLKRQYQYDGAGQLTDIHDSRRGQLAYQYDPVGRLLQATSRLGVETFAFDPAGNLLDEKTQQLNRPLDQAPKRNRLMDNLLREYAGTHYTYDVRGNLAERLHNGVRAQFTWDLFDRLQSYSDDKLKVEYSYDALGRRLHKHSVAHYSNKPQAGTGWNQLERAKRQRELDCGFTLFGWDGDTLAWESSPPRDEGDTGRTVHYLYEPGSFVPVAQALRRGPVRLHKQPDWSQRSYDFDQDPLWQTHMPPQAFDALAWYQCDHLGTPMELTDHHGAVAWAGQYKAWGEVREERSVWARQIGLSNPIRFQGQYHDRETGLHYNRYRYYDPGVGRFVSKDPISYAGGLNLHQYAPNPVGWVDPLGLEGCEKACKSRNKPPPPMEAAEGRPHSIIERPGVDGQYTTHYGDGTWKQYRGSGKDHGNIARPNIKEATKNTRPDGRVFIDKGRVRHPVPDEYPKGE</sequence>
<dbReference type="InterPro" id="IPR006530">
    <property type="entry name" value="YD"/>
</dbReference>
<dbReference type="Pfam" id="PF03527">
    <property type="entry name" value="RHS"/>
    <property type="match status" value="1"/>
</dbReference>
<feature type="domain" description="Teneurin-like YD-shell" evidence="5">
    <location>
        <begin position="1027"/>
        <end position="1219"/>
    </location>
</feature>
<dbReference type="SUPFAM" id="SSF69304">
    <property type="entry name" value="Tricorn protease N-terminal domain"/>
    <property type="match status" value="1"/>
</dbReference>
<feature type="compositionally biased region" description="Basic and acidic residues" evidence="2">
    <location>
        <begin position="308"/>
        <end position="325"/>
    </location>
</feature>
<organism evidence="6 7">
    <name type="scientific">Pseudomonas putida</name>
    <name type="common">Arthrobacter siderocapsulatus</name>
    <dbReference type="NCBI Taxonomy" id="303"/>
    <lineage>
        <taxon>Bacteria</taxon>
        <taxon>Pseudomonadati</taxon>
        <taxon>Pseudomonadota</taxon>
        <taxon>Gammaproteobacteria</taxon>
        <taxon>Pseudomonadales</taxon>
        <taxon>Pseudomonadaceae</taxon>
        <taxon>Pseudomonas</taxon>
    </lineage>
</organism>
<evidence type="ECO:0000259" key="3">
    <source>
        <dbReference type="Pfam" id="PF03527"/>
    </source>
</evidence>
<feature type="domain" description="RHS protein conserved region" evidence="3">
    <location>
        <begin position="1332"/>
        <end position="1367"/>
    </location>
</feature>
<evidence type="ECO:0000313" key="7">
    <source>
        <dbReference type="Proteomes" id="UP000269115"/>
    </source>
</evidence>